<sequence length="78" mass="8526">GKSNVQRQARSTSINVTYDEPDGAAGSYTCQVMMETSAAEEIHEPENDTMVVEFDSDAFSVEYDVQSDSEIDVPKGTD</sequence>
<organism evidence="2">
    <name type="scientific">Arion vulgaris</name>
    <dbReference type="NCBI Taxonomy" id="1028688"/>
    <lineage>
        <taxon>Eukaryota</taxon>
        <taxon>Metazoa</taxon>
        <taxon>Spiralia</taxon>
        <taxon>Lophotrochozoa</taxon>
        <taxon>Mollusca</taxon>
        <taxon>Gastropoda</taxon>
        <taxon>Heterobranchia</taxon>
        <taxon>Euthyneura</taxon>
        <taxon>Panpulmonata</taxon>
        <taxon>Eupulmonata</taxon>
        <taxon>Stylommatophora</taxon>
        <taxon>Helicina</taxon>
        <taxon>Arionoidea</taxon>
        <taxon>Arionidae</taxon>
        <taxon>Arion</taxon>
    </lineage>
</organism>
<accession>A0A0B6Y653</accession>
<feature type="region of interest" description="Disordered" evidence="1">
    <location>
        <begin position="1"/>
        <end position="24"/>
    </location>
</feature>
<proteinExistence type="predicted"/>
<protein>
    <submittedName>
        <fullName evidence="2">Uncharacterized protein</fullName>
    </submittedName>
</protein>
<feature type="compositionally biased region" description="Polar residues" evidence="1">
    <location>
        <begin position="1"/>
        <end position="16"/>
    </location>
</feature>
<dbReference type="AlphaFoldDB" id="A0A0B6Y653"/>
<reference evidence="2" key="1">
    <citation type="submission" date="2014-12" db="EMBL/GenBank/DDBJ databases">
        <title>Insight into the proteome of Arion vulgaris.</title>
        <authorList>
            <person name="Aradska J."/>
            <person name="Bulat T."/>
            <person name="Smidak R."/>
            <person name="Sarate P."/>
            <person name="Gangsoo J."/>
            <person name="Sialana F."/>
            <person name="Bilban M."/>
            <person name="Lubec G."/>
        </authorList>
    </citation>
    <scope>NUCLEOTIDE SEQUENCE</scope>
    <source>
        <tissue evidence="2">Skin</tissue>
    </source>
</reference>
<feature type="non-terminal residue" evidence="2">
    <location>
        <position position="1"/>
    </location>
</feature>
<evidence type="ECO:0000313" key="2">
    <source>
        <dbReference type="EMBL" id="CEK51568.1"/>
    </source>
</evidence>
<dbReference type="EMBL" id="HACG01004703">
    <property type="protein sequence ID" value="CEK51568.1"/>
    <property type="molecule type" value="Transcribed_RNA"/>
</dbReference>
<name>A0A0B6Y653_9EUPU</name>
<gene>
    <name evidence="2" type="primary">ORF13761</name>
</gene>
<evidence type="ECO:0000256" key="1">
    <source>
        <dbReference type="SAM" id="MobiDB-lite"/>
    </source>
</evidence>
<feature type="non-terminal residue" evidence="2">
    <location>
        <position position="78"/>
    </location>
</feature>